<keyword evidence="2" id="KW-0812">Transmembrane</keyword>
<evidence type="ECO:0000256" key="1">
    <source>
        <dbReference type="SAM" id="MobiDB-lite"/>
    </source>
</evidence>
<evidence type="ECO:0000313" key="4">
    <source>
        <dbReference type="Proteomes" id="UP000075714"/>
    </source>
</evidence>
<gene>
    <name evidence="3" type="ORF">GPECTOR_12g600</name>
</gene>
<dbReference type="EMBL" id="LSYV01000013">
    <property type="protein sequence ID" value="KXZ51636.1"/>
    <property type="molecule type" value="Genomic_DNA"/>
</dbReference>
<feature type="transmembrane region" description="Helical" evidence="2">
    <location>
        <begin position="293"/>
        <end position="316"/>
    </location>
</feature>
<feature type="compositionally biased region" description="Basic and acidic residues" evidence="1">
    <location>
        <begin position="51"/>
        <end position="60"/>
    </location>
</feature>
<dbReference type="OrthoDB" id="536776at2759"/>
<dbReference type="AlphaFoldDB" id="A0A150GP47"/>
<keyword evidence="2" id="KW-1133">Transmembrane helix</keyword>
<evidence type="ECO:0000313" key="3">
    <source>
        <dbReference type="EMBL" id="KXZ51636.1"/>
    </source>
</evidence>
<comment type="caution">
    <text evidence="3">The sequence shown here is derived from an EMBL/GenBank/DDBJ whole genome shotgun (WGS) entry which is preliminary data.</text>
</comment>
<name>A0A150GP47_GONPE</name>
<feature type="compositionally biased region" description="Acidic residues" evidence="1">
    <location>
        <begin position="31"/>
        <end position="47"/>
    </location>
</feature>
<sequence length="374" mass="38396">MEDNMDSPPSPRSDGSVSPLTAEGHSASPEPEAEAAADAPGDQDEQQDGMKSPESERLADDLLREPFQAGGQLHLQLVVPPPATTVEEPATPTAAVGPYTSSCDNLALAHHASHPAHAHRNDAAAAAAALAAAAAFAASPDGSGAGSSDTSSVGGAGASALCGWSFERHRERMRLRAACRLSGEGALEGFQDPQDLLLADAAAPGASARIGDDAGGSDDAGGGVSLGWEALLSGFYADLVREWEDVRCLLSTSAAALWEKVRDGRMAVEEALLTAGAAARKAAKAAGRSGCPLWALLGVSGLAAVCLAALAGQVCANRRLSSQLRQRDRDLARLVVKILNLQDALHSAARSAVPMLRHTSCERFTTTTTLIGMV</sequence>
<proteinExistence type="predicted"/>
<dbReference type="Proteomes" id="UP000075714">
    <property type="component" value="Unassembled WGS sequence"/>
</dbReference>
<keyword evidence="2" id="KW-0472">Membrane</keyword>
<organism evidence="3 4">
    <name type="scientific">Gonium pectorale</name>
    <name type="common">Green alga</name>
    <dbReference type="NCBI Taxonomy" id="33097"/>
    <lineage>
        <taxon>Eukaryota</taxon>
        <taxon>Viridiplantae</taxon>
        <taxon>Chlorophyta</taxon>
        <taxon>core chlorophytes</taxon>
        <taxon>Chlorophyceae</taxon>
        <taxon>CS clade</taxon>
        <taxon>Chlamydomonadales</taxon>
        <taxon>Volvocaceae</taxon>
        <taxon>Gonium</taxon>
    </lineage>
</organism>
<feature type="region of interest" description="Disordered" evidence="1">
    <location>
        <begin position="1"/>
        <end position="60"/>
    </location>
</feature>
<evidence type="ECO:0000256" key="2">
    <source>
        <dbReference type="SAM" id="Phobius"/>
    </source>
</evidence>
<accession>A0A150GP47</accession>
<reference evidence="4" key="1">
    <citation type="journal article" date="2016" name="Nat. Commun.">
        <title>The Gonium pectorale genome demonstrates co-option of cell cycle regulation during the evolution of multicellularity.</title>
        <authorList>
            <person name="Hanschen E.R."/>
            <person name="Marriage T.N."/>
            <person name="Ferris P.J."/>
            <person name="Hamaji T."/>
            <person name="Toyoda A."/>
            <person name="Fujiyama A."/>
            <person name="Neme R."/>
            <person name="Noguchi H."/>
            <person name="Minakuchi Y."/>
            <person name="Suzuki M."/>
            <person name="Kawai-Toyooka H."/>
            <person name="Smith D.R."/>
            <person name="Sparks H."/>
            <person name="Anderson J."/>
            <person name="Bakaric R."/>
            <person name="Luria V."/>
            <person name="Karger A."/>
            <person name="Kirschner M.W."/>
            <person name="Durand P.M."/>
            <person name="Michod R.E."/>
            <person name="Nozaki H."/>
            <person name="Olson B.J."/>
        </authorList>
    </citation>
    <scope>NUCLEOTIDE SEQUENCE [LARGE SCALE GENOMIC DNA]</scope>
    <source>
        <strain evidence="4">NIES-2863</strain>
    </source>
</reference>
<protein>
    <submittedName>
        <fullName evidence="3">Uncharacterized protein</fullName>
    </submittedName>
</protein>
<keyword evidence="4" id="KW-1185">Reference proteome</keyword>